<reference evidence="2 3" key="1">
    <citation type="submission" date="2020-08" db="EMBL/GenBank/DDBJ databases">
        <title>Genomic Encyclopedia of Type Strains, Phase IV (KMG-IV): sequencing the most valuable type-strain genomes for metagenomic binning, comparative biology and taxonomic classification.</title>
        <authorList>
            <person name="Goeker M."/>
        </authorList>
    </citation>
    <scope>NUCLEOTIDE SEQUENCE [LARGE SCALE GENOMIC DNA]</scope>
    <source>
        <strain evidence="2 3">DSM 22368</strain>
    </source>
</reference>
<dbReference type="AlphaFoldDB" id="A0A7X0JQL4"/>
<accession>A0A7X0JQL4</accession>
<comment type="caution">
    <text evidence="2">The sequence shown here is derived from an EMBL/GenBank/DDBJ whole genome shotgun (WGS) entry which is preliminary data.</text>
</comment>
<dbReference type="InParanoid" id="A0A7X0JQL4"/>
<feature type="region of interest" description="Disordered" evidence="1">
    <location>
        <begin position="63"/>
        <end position="126"/>
    </location>
</feature>
<dbReference type="Proteomes" id="UP000528457">
    <property type="component" value="Unassembled WGS sequence"/>
</dbReference>
<feature type="compositionally biased region" description="Basic and acidic residues" evidence="1">
    <location>
        <begin position="63"/>
        <end position="82"/>
    </location>
</feature>
<dbReference type="RefSeq" id="WP_166851087.1">
    <property type="nucleotide sequence ID" value="NZ_JAAONY010000001.1"/>
</dbReference>
<protein>
    <submittedName>
        <fullName evidence="2">Uncharacterized protein</fullName>
    </submittedName>
</protein>
<evidence type="ECO:0000313" key="2">
    <source>
        <dbReference type="EMBL" id="MBB6520482.1"/>
    </source>
</evidence>
<organism evidence="2 3">
    <name type="scientific">Pseudoteredinibacter isoporae</name>
    <dbReference type="NCBI Taxonomy" id="570281"/>
    <lineage>
        <taxon>Bacteria</taxon>
        <taxon>Pseudomonadati</taxon>
        <taxon>Pseudomonadota</taxon>
        <taxon>Gammaproteobacteria</taxon>
        <taxon>Cellvibrionales</taxon>
        <taxon>Cellvibrionaceae</taxon>
        <taxon>Pseudoteredinibacter</taxon>
    </lineage>
</organism>
<keyword evidence="3" id="KW-1185">Reference proteome</keyword>
<evidence type="ECO:0000313" key="3">
    <source>
        <dbReference type="Proteomes" id="UP000528457"/>
    </source>
</evidence>
<evidence type="ECO:0000256" key="1">
    <source>
        <dbReference type="SAM" id="MobiDB-lite"/>
    </source>
</evidence>
<sequence length="126" mass="14218">MSQVFILQNQDGYFLSKQKEWVDGRDASQLYRSPHRDEALNQMVEVNAKDYTQRITIVDCQLNEKRHPQLDPEKLPEPKVDAANDEEVALADDTEDASEEASSNAEPAVVDAEPVNDDQPSNNSLF</sequence>
<name>A0A7X0JQL4_9GAMM</name>
<feature type="compositionally biased region" description="Acidic residues" evidence="1">
    <location>
        <begin position="83"/>
        <end position="99"/>
    </location>
</feature>
<proteinExistence type="predicted"/>
<gene>
    <name evidence="2" type="ORF">HNR48_000760</name>
</gene>
<dbReference type="EMBL" id="JACHHT010000001">
    <property type="protein sequence ID" value="MBB6520482.1"/>
    <property type="molecule type" value="Genomic_DNA"/>
</dbReference>